<gene>
    <name evidence="1" type="ORF">DFP96_105113</name>
</gene>
<reference evidence="1 2" key="1">
    <citation type="submission" date="2019-03" db="EMBL/GenBank/DDBJ databases">
        <title>Genomic Encyclopedia of Type Strains, Phase III (KMG-III): the genomes of soil and plant-associated and newly described type strains.</title>
        <authorList>
            <person name="Whitman W."/>
        </authorList>
    </citation>
    <scope>NUCLEOTIDE SEQUENCE [LARGE SCALE GENOMIC DNA]</scope>
    <source>
        <strain evidence="1 2">CECT 7972</strain>
    </source>
</reference>
<dbReference type="EMBL" id="SNZK01000005">
    <property type="protein sequence ID" value="TDR53188.1"/>
    <property type="molecule type" value="Genomic_DNA"/>
</dbReference>
<organism evidence="1 2">
    <name type="scientific">Listeria rocourtiae</name>
    <dbReference type="NCBI Taxonomy" id="647910"/>
    <lineage>
        <taxon>Bacteria</taxon>
        <taxon>Bacillati</taxon>
        <taxon>Bacillota</taxon>
        <taxon>Bacilli</taxon>
        <taxon>Bacillales</taxon>
        <taxon>Listeriaceae</taxon>
        <taxon>Listeria</taxon>
    </lineage>
</organism>
<evidence type="ECO:0000313" key="1">
    <source>
        <dbReference type="EMBL" id="TDR53188.1"/>
    </source>
</evidence>
<proteinExistence type="predicted"/>
<evidence type="ECO:0000313" key="2">
    <source>
        <dbReference type="Proteomes" id="UP000295558"/>
    </source>
</evidence>
<dbReference type="Proteomes" id="UP000295558">
    <property type="component" value="Unassembled WGS sequence"/>
</dbReference>
<name>A0A4R6ZLG5_9LIST</name>
<comment type="caution">
    <text evidence="1">The sequence shown here is derived from an EMBL/GenBank/DDBJ whole genome shotgun (WGS) entry which is preliminary data.</text>
</comment>
<dbReference type="AlphaFoldDB" id="A0A4R6ZLG5"/>
<protein>
    <submittedName>
        <fullName evidence="1">Uncharacterized protein</fullName>
    </submittedName>
</protein>
<dbReference type="STRING" id="1265846.PROCOU_08652"/>
<keyword evidence="2" id="KW-1185">Reference proteome</keyword>
<sequence length="70" mass="7978">MTVMDGIVWGLDEKNMVRHDLIQKTVNRFVIADECGKGIDVRHSYAFGGKMLVTGKDDVVYLFEVENFLL</sequence>
<accession>A0A4R6ZLG5</accession>